<dbReference type="Gene3D" id="3.30.420.10">
    <property type="entry name" value="Ribonuclease H-like superfamily/Ribonuclease H"/>
    <property type="match status" value="1"/>
</dbReference>
<dbReference type="CDD" id="cd09278">
    <property type="entry name" value="RNase_HI_prokaryote_like"/>
    <property type="match status" value="1"/>
</dbReference>
<dbReference type="InterPro" id="IPR017067">
    <property type="entry name" value="RNase_H1_euk"/>
</dbReference>
<comment type="function">
    <text evidence="2 12">Endonuclease that specifically degrades the RNA of RNA-DNA hybrids.</text>
</comment>
<evidence type="ECO:0000313" key="15">
    <source>
        <dbReference type="Proteomes" id="UP000591071"/>
    </source>
</evidence>
<feature type="domain" description="RNase H type-1" evidence="13">
    <location>
        <begin position="83"/>
        <end position="227"/>
    </location>
</feature>
<dbReference type="RefSeq" id="WP_170087716.1">
    <property type="nucleotide sequence ID" value="NZ_JABAFG010000013.1"/>
</dbReference>
<evidence type="ECO:0000256" key="3">
    <source>
        <dbReference type="ARBA" id="ARBA00005300"/>
    </source>
</evidence>
<dbReference type="InterPro" id="IPR012337">
    <property type="entry name" value="RNaseH-like_sf"/>
</dbReference>
<evidence type="ECO:0000256" key="2">
    <source>
        <dbReference type="ARBA" id="ARBA00004065"/>
    </source>
</evidence>
<evidence type="ECO:0000256" key="8">
    <source>
        <dbReference type="ARBA" id="ARBA00022723"/>
    </source>
</evidence>
<protein>
    <recommendedName>
        <fullName evidence="6 12">Ribonuclease H</fullName>
        <shortName evidence="12">RNase H</shortName>
        <ecNumber evidence="5 12">3.1.26.4</ecNumber>
    </recommendedName>
</protein>
<dbReference type="Pfam" id="PF01693">
    <property type="entry name" value="Cauli_VI"/>
    <property type="match status" value="1"/>
</dbReference>
<dbReference type="Pfam" id="PF00075">
    <property type="entry name" value="RNase_H"/>
    <property type="match status" value="1"/>
</dbReference>
<comment type="subcellular location">
    <subcellularLocation>
        <location evidence="12">Cytoplasm</location>
    </subcellularLocation>
</comment>
<dbReference type="GO" id="GO:0004523">
    <property type="term" value="F:RNA-DNA hybrid ribonuclease activity"/>
    <property type="evidence" value="ECO:0007669"/>
    <property type="project" value="UniProtKB-UniRule"/>
</dbReference>
<dbReference type="PIRSF" id="PIRSF036852">
    <property type="entry name" value="Ribonuclease_H1_euk"/>
    <property type="match status" value="1"/>
</dbReference>
<organism evidence="14 15">
    <name type="scientific">Megasphaera hexanoica</name>
    <dbReference type="NCBI Taxonomy" id="1675036"/>
    <lineage>
        <taxon>Bacteria</taxon>
        <taxon>Bacillati</taxon>
        <taxon>Bacillota</taxon>
        <taxon>Negativicutes</taxon>
        <taxon>Veillonellales</taxon>
        <taxon>Veillonellaceae</taxon>
        <taxon>Megasphaera</taxon>
    </lineage>
</organism>
<keyword evidence="11 12" id="KW-0460">Magnesium</keyword>
<evidence type="ECO:0000256" key="11">
    <source>
        <dbReference type="ARBA" id="ARBA00022842"/>
    </source>
</evidence>
<dbReference type="NCBIfam" id="NF001236">
    <property type="entry name" value="PRK00203.1"/>
    <property type="match status" value="1"/>
</dbReference>
<keyword evidence="7 12" id="KW-0540">Nuclease</keyword>
<dbReference type="InterPro" id="IPR011320">
    <property type="entry name" value="RNase_H1_N"/>
</dbReference>
<dbReference type="InterPro" id="IPR009027">
    <property type="entry name" value="Ribosomal_bL9/RNase_H1_N"/>
</dbReference>
<dbReference type="Gene3D" id="3.40.970.10">
    <property type="entry name" value="Ribonuclease H1, N-terminal domain"/>
    <property type="match status" value="1"/>
</dbReference>
<comment type="similarity">
    <text evidence="3 12">Belongs to the RNase H family.</text>
</comment>
<feature type="binding site" evidence="12">
    <location>
        <position position="92"/>
    </location>
    <ligand>
        <name>Mg(2+)</name>
        <dbReference type="ChEBI" id="CHEBI:18420"/>
        <label>2</label>
    </ligand>
</feature>
<gene>
    <name evidence="12 14" type="primary">rnhA</name>
    <name evidence="14" type="ORF">HF872_08615</name>
</gene>
<accession>A0A848BQQ8</accession>
<dbReference type="HAMAP" id="MF_00042">
    <property type="entry name" value="RNase_H"/>
    <property type="match status" value="1"/>
</dbReference>
<proteinExistence type="inferred from homology"/>
<comment type="catalytic activity">
    <reaction evidence="1 12">
        <text>Endonucleolytic cleavage to 5'-phosphomonoester.</text>
        <dbReference type="EC" id="3.1.26.4"/>
    </reaction>
</comment>
<comment type="cofactor">
    <cofactor evidence="12">
        <name>Mg(2+)</name>
        <dbReference type="ChEBI" id="CHEBI:18420"/>
    </cofactor>
    <text evidence="12">Binds 1 Mg(2+) ion per subunit. May bind a second metal ion at a regulatory site, or after substrate binding.</text>
</comment>
<comment type="subunit">
    <text evidence="4 12">Monomer.</text>
</comment>
<name>A0A848BQQ8_9FIRM</name>
<dbReference type="GO" id="GO:0043137">
    <property type="term" value="P:DNA replication, removal of RNA primer"/>
    <property type="evidence" value="ECO:0007669"/>
    <property type="project" value="TreeGrafter"/>
</dbReference>
<reference evidence="14 15" key="1">
    <citation type="submission" date="2020-04" db="EMBL/GenBank/DDBJ databases">
        <authorList>
            <person name="Hitch T.C.A."/>
            <person name="Wylensek D."/>
            <person name="Clavel T."/>
        </authorList>
    </citation>
    <scope>NUCLEOTIDE SEQUENCE [LARGE SCALE GENOMIC DNA]</scope>
    <source>
        <strain evidence="14 15">Oil-RF-744-FAT-WT-6-1</strain>
    </source>
</reference>
<dbReference type="InterPro" id="IPR002156">
    <property type="entry name" value="RNaseH_domain"/>
</dbReference>
<evidence type="ECO:0000256" key="10">
    <source>
        <dbReference type="ARBA" id="ARBA00022801"/>
    </source>
</evidence>
<comment type="caution">
    <text evidence="14">The sequence shown here is derived from an EMBL/GenBank/DDBJ whole genome shotgun (WGS) entry which is preliminary data.</text>
</comment>
<evidence type="ECO:0000256" key="1">
    <source>
        <dbReference type="ARBA" id="ARBA00000077"/>
    </source>
</evidence>
<dbReference type="GO" id="GO:0000287">
    <property type="term" value="F:magnesium ion binding"/>
    <property type="evidence" value="ECO:0007669"/>
    <property type="project" value="UniProtKB-UniRule"/>
</dbReference>
<dbReference type="InterPro" id="IPR022892">
    <property type="entry name" value="RNaseHI"/>
</dbReference>
<dbReference type="SUPFAM" id="SSF53098">
    <property type="entry name" value="Ribonuclease H-like"/>
    <property type="match status" value="1"/>
</dbReference>
<sequence>MPKKIYAVRNGRQTGLFTTWAECQKQVTGYAGARFKGFTSAEEAMRWLSGDDCADSHTAQPAGHRLFHGEKVPRLHQEQPADTDQDYIIYTDGSCLRNPDGPGGWAMVARTIATGAVSEQSGGHPSTTNNRMELTAAIKALQWAPAGSRVALYTDSQYLKNGITRWLAAWKRRGWKKADGTPVLNRELWMALDALYGSHHVTFHWVKGHAGVDLNERCDQLAKKEAMKY</sequence>
<dbReference type="EC" id="3.1.26.4" evidence="5 12"/>
<evidence type="ECO:0000256" key="7">
    <source>
        <dbReference type="ARBA" id="ARBA00022722"/>
    </source>
</evidence>
<feature type="binding site" evidence="12">
    <location>
        <position position="92"/>
    </location>
    <ligand>
        <name>Mg(2+)</name>
        <dbReference type="ChEBI" id="CHEBI:18420"/>
        <label>1</label>
    </ligand>
</feature>
<keyword evidence="12" id="KW-0963">Cytoplasm</keyword>
<dbReference type="AlphaFoldDB" id="A0A848BQQ8"/>
<feature type="binding site" evidence="12">
    <location>
        <position position="219"/>
    </location>
    <ligand>
        <name>Mg(2+)</name>
        <dbReference type="ChEBI" id="CHEBI:18420"/>
        <label>2</label>
    </ligand>
</feature>
<dbReference type="PROSITE" id="PS50879">
    <property type="entry name" value="RNASE_H_1"/>
    <property type="match status" value="1"/>
</dbReference>
<evidence type="ECO:0000256" key="5">
    <source>
        <dbReference type="ARBA" id="ARBA00012180"/>
    </source>
</evidence>
<dbReference type="InterPro" id="IPR050092">
    <property type="entry name" value="RNase_H"/>
</dbReference>
<keyword evidence="8 12" id="KW-0479">Metal-binding</keyword>
<feature type="binding site" evidence="12">
    <location>
        <position position="155"/>
    </location>
    <ligand>
        <name>Mg(2+)</name>
        <dbReference type="ChEBI" id="CHEBI:18420"/>
        <label>1</label>
    </ligand>
</feature>
<evidence type="ECO:0000313" key="14">
    <source>
        <dbReference type="EMBL" id="NME28681.1"/>
    </source>
</evidence>
<dbReference type="GO" id="GO:0005737">
    <property type="term" value="C:cytoplasm"/>
    <property type="evidence" value="ECO:0007669"/>
    <property type="project" value="UniProtKB-SubCell"/>
</dbReference>
<evidence type="ECO:0000256" key="4">
    <source>
        <dbReference type="ARBA" id="ARBA00011245"/>
    </source>
</evidence>
<dbReference type="SUPFAM" id="SSF55658">
    <property type="entry name" value="L9 N-domain-like"/>
    <property type="match status" value="1"/>
</dbReference>
<evidence type="ECO:0000256" key="9">
    <source>
        <dbReference type="ARBA" id="ARBA00022759"/>
    </source>
</evidence>
<keyword evidence="10 12" id="KW-0378">Hydrolase</keyword>
<dbReference type="FunFam" id="3.40.970.10:FF:000002">
    <property type="entry name" value="Ribonuclease H"/>
    <property type="match status" value="1"/>
</dbReference>
<dbReference type="GO" id="GO:0003676">
    <property type="term" value="F:nucleic acid binding"/>
    <property type="evidence" value="ECO:0007669"/>
    <property type="project" value="InterPro"/>
</dbReference>
<evidence type="ECO:0000259" key="13">
    <source>
        <dbReference type="PROSITE" id="PS50879"/>
    </source>
</evidence>
<dbReference type="InterPro" id="IPR037056">
    <property type="entry name" value="RNase_H1_N_sf"/>
</dbReference>
<keyword evidence="9 12" id="KW-0255">Endonuclease</keyword>
<evidence type="ECO:0000256" key="6">
    <source>
        <dbReference type="ARBA" id="ARBA00017721"/>
    </source>
</evidence>
<dbReference type="EMBL" id="JABAFG010000013">
    <property type="protein sequence ID" value="NME28681.1"/>
    <property type="molecule type" value="Genomic_DNA"/>
</dbReference>
<feature type="binding site" evidence="12">
    <location>
        <position position="133"/>
    </location>
    <ligand>
        <name>Mg(2+)</name>
        <dbReference type="ChEBI" id="CHEBI:18420"/>
        <label>1</label>
    </ligand>
</feature>
<dbReference type="PANTHER" id="PTHR10642:SF26">
    <property type="entry name" value="RIBONUCLEASE H1"/>
    <property type="match status" value="1"/>
</dbReference>
<dbReference type="Proteomes" id="UP000591071">
    <property type="component" value="Unassembled WGS sequence"/>
</dbReference>
<dbReference type="PANTHER" id="PTHR10642">
    <property type="entry name" value="RIBONUCLEASE H1"/>
    <property type="match status" value="1"/>
</dbReference>
<dbReference type="InterPro" id="IPR036397">
    <property type="entry name" value="RNaseH_sf"/>
</dbReference>
<evidence type="ECO:0000256" key="12">
    <source>
        <dbReference type="HAMAP-Rule" id="MF_00042"/>
    </source>
</evidence>